<reference evidence="6 7" key="1">
    <citation type="journal article" date="2016" name="Mol. Biol. Evol.">
        <title>Comparative Genomics of Early-Diverging Mushroom-Forming Fungi Provides Insights into the Origins of Lignocellulose Decay Capabilities.</title>
        <authorList>
            <person name="Nagy L.G."/>
            <person name="Riley R."/>
            <person name="Tritt A."/>
            <person name="Adam C."/>
            <person name="Daum C."/>
            <person name="Floudas D."/>
            <person name="Sun H."/>
            <person name="Yadav J.S."/>
            <person name="Pangilinan J."/>
            <person name="Larsson K.H."/>
            <person name="Matsuura K."/>
            <person name="Barry K."/>
            <person name="Labutti K."/>
            <person name="Kuo R."/>
            <person name="Ohm R.A."/>
            <person name="Bhattacharya S.S."/>
            <person name="Shirouzu T."/>
            <person name="Yoshinaga Y."/>
            <person name="Martin F.M."/>
            <person name="Grigoriev I.V."/>
            <person name="Hibbett D.S."/>
        </authorList>
    </citation>
    <scope>NUCLEOTIDE SEQUENCE [LARGE SCALE GENOMIC DNA]</scope>
    <source>
        <strain evidence="6 7">L-15889</strain>
    </source>
</reference>
<dbReference type="Proteomes" id="UP000076727">
    <property type="component" value="Unassembled WGS sequence"/>
</dbReference>
<keyword evidence="4" id="KW-0472">Membrane</keyword>
<feature type="transmembrane region" description="Helical" evidence="4">
    <location>
        <begin position="396"/>
        <end position="417"/>
    </location>
</feature>
<evidence type="ECO:0000259" key="5">
    <source>
        <dbReference type="PROSITE" id="PS50850"/>
    </source>
</evidence>
<evidence type="ECO:0000313" key="6">
    <source>
        <dbReference type="EMBL" id="KZT64714.1"/>
    </source>
</evidence>
<dbReference type="InterPro" id="IPR050327">
    <property type="entry name" value="Proton-linked_MCT"/>
</dbReference>
<keyword evidence="4" id="KW-1133">Transmembrane helix</keyword>
<feature type="transmembrane region" description="Helical" evidence="4">
    <location>
        <begin position="52"/>
        <end position="70"/>
    </location>
</feature>
<evidence type="ECO:0000256" key="4">
    <source>
        <dbReference type="SAM" id="Phobius"/>
    </source>
</evidence>
<dbReference type="EMBL" id="KV429120">
    <property type="protein sequence ID" value="KZT64714.1"/>
    <property type="molecule type" value="Genomic_DNA"/>
</dbReference>
<dbReference type="PANTHER" id="PTHR11360">
    <property type="entry name" value="MONOCARBOXYLATE TRANSPORTER"/>
    <property type="match status" value="1"/>
</dbReference>
<feature type="transmembrane region" description="Helical" evidence="4">
    <location>
        <begin position="429"/>
        <end position="449"/>
    </location>
</feature>
<accession>A0A165LQ64</accession>
<gene>
    <name evidence="6" type="ORF">DAEQUDRAFT_741089</name>
</gene>
<name>A0A165LQ64_9APHY</name>
<comment type="subcellular location">
    <subcellularLocation>
        <location evidence="1">Membrane</location>
        <topology evidence="1">Multi-pass membrane protein</topology>
    </subcellularLocation>
</comment>
<keyword evidence="7" id="KW-1185">Reference proteome</keyword>
<dbReference type="PANTHER" id="PTHR11360:SF234">
    <property type="entry name" value="MFS-TYPE TRANSPORTER DBAD-RELATED"/>
    <property type="match status" value="1"/>
</dbReference>
<feature type="transmembrane region" description="Helical" evidence="4">
    <location>
        <begin position="163"/>
        <end position="189"/>
    </location>
</feature>
<dbReference type="GO" id="GO:0022857">
    <property type="term" value="F:transmembrane transporter activity"/>
    <property type="evidence" value="ECO:0007669"/>
    <property type="project" value="InterPro"/>
</dbReference>
<feature type="transmembrane region" description="Helical" evidence="4">
    <location>
        <begin position="108"/>
        <end position="131"/>
    </location>
</feature>
<dbReference type="Gene3D" id="1.20.1250.20">
    <property type="entry name" value="MFS general substrate transporter like domains"/>
    <property type="match status" value="2"/>
</dbReference>
<dbReference type="Pfam" id="PF07690">
    <property type="entry name" value="MFS_1"/>
    <property type="match status" value="2"/>
</dbReference>
<dbReference type="OrthoDB" id="6509908at2759"/>
<dbReference type="SUPFAM" id="SSF103473">
    <property type="entry name" value="MFS general substrate transporter"/>
    <property type="match status" value="1"/>
</dbReference>
<comment type="similarity">
    <text evidence="2">Belongs to the major facilitator superfamily. Monocarboxylate porter (TC 2.A.1.13) family.</text>
</comment>
<dbReference type="InterPro" id="IPR011701">
    <property type="entry name" value="MFS"/>
</dbReference>
<organism evidence="6 7">
    <name type="scientific">Daedalea quercina L-15889</name>
    <dbReference type="NCBI Taxonomy" id="1314783"/>
    <lineage>
        <taxon>Eukaryota</taxon>
        <taxon>Fungi</taxon>
        <taxon>Dikarya</taxon>
        <taxon>Basidiomycota</taxon>
        <taxon>Agaricomycotina</taxon>
        <taxon>Agaricomycetes</taxon>
        <taxon>Polyporales</taxon>
        <taxon>Fomitopsis</taxon>
    </lineage>
</organism>
<feature type="transmembrane region" description="Helical" evidence="4">
    <location>
        <begin position="196"/>
        <end position="215"/>
    </location>
</feature>
<evidence type="ECO:0000256" key="2">
    <source>
        <dbReference type="ARBA" id="ARBA00006727"/>
    </source>
</evidence>
<feature type="transmembrane region" description="Helical" evidence="4">
    <location>
        <begin position="306"/>
        <end position="323"/>
    </location>
</feature>
<dbReference type="STRING" id="1314783.A0A165LQ64"/>
<dbReference type="InterPro" id="IPR020846">
    <property type="entry name" value="MFS_dom"/>
</dbReference>
<sequence length="459" mass="48876">MASPRTSLRDREKTSKDVRVNETKVSDTHPQTPGDDPTPLSANTAPDGGKKAWLQVFGAFFLIFNSWWVGRSRSQQTLISKTRGIFNTYGAFQTFYEKDLLSSSTASAISWIGSVQGFLLLLIGSLTGPIFDMGHFRTLITVGSFLMVFSLMMVSISTRYYEVFLSLGVVFGLGSGCVFVPGVAVVSTYFNKKRGLAVGIATSGSAIGAVIYLSVFHQLLPQIGFPWTVRVMGFIALATSAISIAIMQRRVAPPGRRQLIDLNAFTEIPFTLFCIGNALSYMGAYIPFFEAPAFAASHTSASPTLAYYFLSILNAASTFGRLLPNFLSDRTGPLTMLTGCATASGVLALAWLAVHTVGGFAAFCVLYGLFSGSLVSLPPAAVASLTDDHTRLGTRLGMTFALAGFGLLIGNPVAGVLVDLKSGEFWKAIVFNGVVVLAASALLLAARIAKAGSSLKIKV</sequence>
<dbReference type="InterPro" id="IPR036259">
    <property type="entry name" value="MFS_trans_sf"/>
</dbReference>
<feature type="region of interest" description="Disordered" evidence="3">
    <location>
        <begin position="1"/>
        <end position="46"/>
    </location>
</feature>
<evidence type="ECO:0000256" key="1">
    <source>
        <dbReference type="ARBA" id="ARBA00004141"/>
    </source>
</evidence>
<keyword evidence="4" id="KW-0812">Transmembrane</keyword>
<protein>
    <submittedName>
        <fullName evidence="6">MFS general substrate transporter</fullName>
    </submittedName>
</protein>
<dbReference type="PROSITE" id="PS50850">
    <property type="entry name" value="MFS"/>
    <property type="match status" value="1"/>
</dbReference>
<feature type="transmembrane region" description="Helical" evidence="4">
    <location>
        <begin position="268"/>
        <end position="286"/>
    </location>
</feature>
<evidence type="ECO:0000313" key="7">
    <source>
        <dbReference type="Proteomes" id="UP000076727"/>
    </source>
</evidence>
<evidence type="ECO:0000256" key="3">
    <source>
        <dbReference type="SAM" id="MobiDB-lite"/>
    </source>
</evidence>
<dbReference type="GO" id="GO:0016020">
    <property type="term" value="C:membrane"/>
    <property type="evidence" value="ECO:0007669"/>
    <property type="project" value="UniProtKB-SubCell"/>
</dbReference>
<feature type="domain" description="Major facilitator superfamily (MFS) profile" evidence="5">
    <location>
        <begin position="269"/>
        <end position="459"/>
    </location>
</feature>
<dbReference type="AlphaFoldDB" id="A0A165LQ64"/>
<feature type="transmembrane region" description="Helical" evidence="4">
    <location>
        <begin position="138"/>
        <end position="157"/>
    </location>
</feature>
<feature type="compositionally biased region" description="Basic and acidic residues" evidence="3">
    <location>
        <begin position="7"/>
        <end position="27"/>
    </location>
</feature>
<proteinExistence type="inferred from homology"/>
<feature type="transmembrane region" description="Helical" evidence="4">
    <location>
        <begin position="227"/>
        <end position="247"/>
    </location>
</feature>